<comment type="cofactor">
    <cofactor evidence="1">
        <name>Mg(2+)</name>
        <dbReference type="ChEBI" id="CHEBI:18420"/>
    </cofactor>
</comment>
<protein>
    <recommendedName>
        <fullName evidence="13">Holliday junction resolvase RecU</fullName>
    </recommendedName>
</protein>
<evidence type="ECO:0000256" key="11">
    <source>
        <dbReference type="ARBA" id="ARBA00023204"/>
    </source>
</evidence>
<gene>
    <name evidence="14" type="ORF">OBE_17155</name>
</gene>
<evidence type="ECO:0000256" key="6">
    <source>
        <dbReference type="ARBA" id="ARBA00022759"/>
    </source>
</evidence>
<dbReference type="GO" id="GO:0016787">
    <property type="term" value="F:hydrolase activity"/>
    <property type="evidence" value="ECO:0007669"/>
    <property type="project" value="UniProtKB-KW"/>
</dbReference>
<evidence type="ECO:0000256" key="5">
    <source>
        <dbReference type="ARBA" id="ARBA00022723"/>
    </source>
</evidence>
<dbReference type="GO" id="GO:0006310">
    <property type="term" value="P:DNA recombination"/>
    <property type="evidence" value="ECO:0007669"/>
    <property type="project" value="UniProtKB-KW"/>
</dbReference>
<keyword evidence="5" id="KW-0479">Metal-binding</keyword>
<evidence type="ECO:0000256" key="12">
    <source>
        <dbReference type="ARBA" id="ARBA00023447"/>
    </source>
</evidence>
<dbReference type="PIRSF" id="PIRSF037785">
    <property type="entry name" value="RecU"/>
    <property type="match status" value="1"/>
</dbReference>
<comment type="similarity">
    <text evidence="12">Belongs to the RecU family.</text>
</comment>
<evidence type="ECO:0000256" key="2">
    <source>
        <dbReference type="ARBA" id="ARBA00004496"/>
    </source>
</evidence>
<dbReference type="AlphaFoldDB" id="K1RU21"/>
<keyword evidence="7" id="KW-0227">DNA damage</keyword>
<dbReference type="GO" id="GO:0003676">
    <property type="term" value="F:nucleic acid binding"/>
    <property type="evidence" value="ECO:0007669"/>
    <property type="project" value="InterPro"/>
</dbReference>
<proteinExistence type="inferred from homology"/>
<evidence type="ECO:0000256" key="4">
    <source>
        <dbReference type="ARBA" id="ARBA00022722"/>
    </source>
</evidence>
<name>K1RU21_9ZZZZ</name>
<dbReference type="InterPro" id="IPR011335">
    <property type="entry name" value="Restrct_endonuc-II-like"/>
</dbReference>
<dbReference type="SUPFAM" id="SSF52980">
    <property type="entry name" value="Restriction endonuclease-like"/>
    <property type="match status" value="1"/>
</dbReference>
<evidence type="ECO:0000256" key="1">
    <source>
        <dbReference type="ARBA" id="ARBA00001946"/>
    </source>
</evidence>
<dbReference type="GO" id="GO:0046872">
    <property type="term" value="F:metal ion binding"/>
    <property type="evidence" value="ECO:0007669"/>
    <property type="project" value="UniProtKB-KW"/>
</dbReference>
<dbReference type="HAMAP" id="MF_00130">
    <property type="entry name" value="RecU"/>
    <property type="match status" value="1"/>
</dbReference>
<dbReference type="GO" id="GO:0005737">
    <property type="term" value="C:cytoplasm"/>
    <property type="evidence" value="ECO:0007669"/>
    <property type="project" value="UniProtKB-SubCell"/>
</dbReference>
<dbReference type="Gene3D" id="3.40.1350.10">
    <property type="match status" value="1"/>
</dbReference>
<evidence type="ECO:0000256" key="8">
    <source>
        <dbReference type="ARBA" id="ARBA00022801"/>
    </source>
</evidence>
<keyword evidence="8 14" id="KW-0378">Hydrolase</keyword>
<sequence>MNYPNGIKKNFKSSNFINYANRGMKLEDDLNITNNYYRDMDVAYIYKKPTPIKITKVNYPSRDKAMIKEAFFDTPSTTDYNGIYKGKYVDFEAKETNSLTSFPLNNIHKHQIIHLNNIARHGGIAFIIVRFTMLNETYLLFQSDVQHFLDTQKRKSIPLSYFKECGYLLKDKFNPRVDYLEILDKVGGIINGKKN</sequence>
<evidence type="ECO:0000313" key="14">
    <source>
        <dbReference type="EMBL" id="EKC45000.1"/>
    </source>
</evidence>
<dbReference type="InterPro" id="IPR011856">
    <property type="entry name" value="tRNA_endonuc-like_dom_sf"/>
</dbReference>
<keyword evidence="4" id="KW-0540">Nuclease</keyword>
<dbReference type="Pfam" id="PF03838">
    <property type="entry name" value="RecU"/>
    <property type="match status" value="1"/>
</dbReference>
<keyword evidence="11" id="KW-0234">DNA repair</keyword>
<evidence type="ECO:0000256" key="13">
    <source>
        <dbReference type="ARBA" id="ARBA00029523"/>
    </source>
</evidence>
<accession>K1RU21</accession>
<dbReference type="CDD" id="cd22354">
    <property type="entry name" value="RecU-like"/>
    <property type="match status" value="1"/>
</dbReference>
<keyword evidence="9" id="KW-0460">Magnesium</keyword>
<dbReference type="NCBIfam" id="NF002581">
    <property type="entry name" value="PRK02234.1-2"/>
    <property type="match status" value="1"/>
</dbReference>
<dbReference type="GO" id="GO:0004519">
    <property type="term" value="F:endonuclease activity"/>
    <property type="evidence" value="ECO:0007669"/>
    <property type="project" value="UniProtKB-KW"/>
</dbReference>
<evidence type="ECO:0000256" key="9">
    <source>
        <dbReference type="ARBA" id="ARBA00022842"/>
    </source>
</evidence>
<evidence type="ECO:0000256" key="3">
    <source>
        <dbReference type="ARBA" id="ARBA00022490"/>
    </source>
</evidence>
<dbReference type="GO" id="GO:0006281">
    <property type="term" value="P:DNA repair"/>
    <property type="evidence" value="ECO:0007669"/>
    <property type="project" value="UniProtKB-KW"/>
</dbReference>
<dbReference type="NCBIfam" id="NF002584">
    <property type="entry name" value="PRK02234.1-5"/>
    <property type="match status" value="1"/>
</dbReference>
<dbReference type="EMBL" id="AJWZ01011491">
    <property type="protein sequence ID" value="EKC45000.1"/>
    <property type="molecule type" value="Genomic_DNA"/>
</dbReference>
<evidence type="ECO:0000256" key="10">
    <source>
        <dbReference type="ARBA" id="ARBA00023172"/>
    </source>
</evidence>
<keyword evidence="6" id="KW-0255">Endonuclease</keyword>
<dbReference type="InterPro" id="IPR004612">
    <property type="entry name" value="Resolv_RecU"/>
</dbReference>
<comment type="subcellular location">
    <subcellularLocation>
        <location evidence="2">Cytoplasm</location>
    </subcellularLocation>
</comment>
<comment type="caution">
    <text evidence="14">The sequence shown here is derived from an EMBL/GenBank/DDBJ whole genome shotgun (WGS) entry which is preliminary data.</text>
</comment>
<keyword evidence="10" id="KW-0233">DNA recombination</keyword>
<evidence type="ECO:0000256" key="7">
    <source>
        <dbReference type="ARBA" id="ARBA00022763"/>
    </source>
</evidence>
<reference evidence="14" key="1">
    <citation type="journal article" date="2013" name="Environ. Microbiol.">
        <title>Microbiota from the distal guts of lean and obese adolescents exhibit partial functional redundancy besides clear differences in community structure.</title>
        <authorList>
            <person name="Ferrer M."/>
            <person name="Ruiz A."/>
            <person name="Lanza F."/>
            <person name="Haange S.B."/>
            <person name="Oberbach A."/>
            <person name="Till H."/>
            <person name="Bargiela R."/>
            <person name="Campoy C."/>
            <person name="Segura M.T."/>
            <person name="Richter M."/>
            <person name="von Bergen M."/>
            <person name="Seifert J."/>
            <person name="Suarez A."/>
        </authorList>
    </citation>
    <scope>NUCLEOTIDE SEQUENCE</scope>
</reference>
<dbReference type="NCBIfam" id="TIGR00648">
    <property type="entry name" value="recU"/>
    <property type="match status" value="1"/>
</dbReference>
<organism evidence="14">
    <name type="scientific">human gut metagenome</name>
    <dbReference type="NCBI Taxonomy" id="408170"/>
    <lineage>
        <taxon>unclassified sequences</taxon>
        <taxon>metagenomes</taxon>
        <taxon>organismal metagenomes</taxon>
    </lineage>
</organism>
<keyword evidence="3" id="KW-0963">Cytoplasm</keyword>